<keyword evidence="3" id="KW-0472">Membrane</keyword>
<feature type="transmembrane region" description="Helical" evidence="3">
    <location>
        <begin position="342"/>
        <end position="363"/>
    </location>
</feature>
<dbReference type="GO" id="GO:0005230">
    <property type="term" value="F:extracellular ligand-gated monoatomic ion channel activity"/>
    <property type="evidence" value="ECO:0007669"/>
    <property type="project" value="InterPro"/>
</dbReference>
<keyword evidence="3" id="KW-1133">Transmembrane helix</keyword>
<dbReference type="InterPro" id="IPR006029">
    <property type="entry name" value="Neurotrans-gated_channel_TM"/>
</dbReference>
<feature type="region of interest" description="Disordered" evidence="2">
    <location>
        <begin position="1"/>
        <end position="75"/>
    </location>
</feature>
<keyword evidence="3" id="KW-0812">Transmembrane</keyword>
<feature type="region of interest" description="Disordered" evidence="2">
    <location>
        <begin position="1182"/>
        <end position="1204"/>
    </location>
</feature>
<comment type="subcellular location">
    <subcellularLocation>
        <location evidence="1">Membrane</location>
        <topology evidence="1">Multi-pass membrane protein</topology>
    </subcellularLocation>
</comment>
<dbReference type="Pfam" id="PF02932">
    <property type="entry name" value="Neur_chan_memb"/>
    <property type="match status" value="1"/>
</dbReference>
<gene>
    <name evidence="5" type="ORF">PGLA2088_LOCUS13832</name>
</gene>
<accession>A0A813IYL3</accession>
<protein>
    <recommendedName>
        <fullName evidence="4">Neurotransmitter-gated ion-channel transmembrane domain-containing protein</fullName>
    </recommendedName>
</protein>
<feature type="region of interest" description="Disordered" evidence="2">
    <location>
        <begin position="2213"/>
        <end position="2274"/>
    </location>
</feature>
<dbReference type="GO" id="GO:0016020">
    <property type="term" value="C:membrane"/>
    <property type="evidence" value="ECO:0007669"/>
    <property type="project" value="UniProtKB-SubCell"/>
</dbReference>
<evidence type="ECO:0000313" key="6">
    <source>
        <dbReference type="Proteomes" id="UP000626109"/>
    </source>
</evidence>
<feature type="transmembrane region" description="Helical" evidence="3">
    <location>
        <begin position="1062"/>
        <end position="1083"/>
    </location>
</feature>
<feature type="non-terminal residue" evidence="5">
    <location>
        <position position="1"/>
    </location>
</feature>
<dbReference type="SUPFAM" id="SSF90112">
    <property type="entry name" value="Neurotransmitter-gated ion-channel transmembrane pore"/>
    <property type="match status" value="1"/>
</dbReference>
<feature type="region of interest" description="Disordered" evidence="2">
    <location>
        <begin position="1964"/>
        <end position="2027"/>
    </location>
</feature>
<organism evidence="5 6">
    <name type="scientific">Polarella glacialis</name>
    <name type="common">Dinoflagellate</name>
    <dbReference type="NCBI Taxonomy" id="89957"/>
    <lineage>
        <taxon>Eukaryota</taxon>
        <taxon>Sar</taxon>
        <taxon>Alveolata</taxon>
        <taxon>Dinophyceae</taxon>
        <taxon>Suessiales</taxon>
        <taxon>Suessiaceae</taxon>
        <taxon>Polarella</taxon>
    </lineage>
</organism>
<feature type="transmembrane region" description="Helical" evidence="3">
    <location>
        <begin position="276"/>
        <end position="300"/>
    </location>
</feature>
<dbReference type="Proteomes" id="UP000626109">
    <property type="component" value="Unassembled WGS sequence"/>
</dbReference>
<feature type="transmembrane region" description="Helical" evidence="3">
    <location>
        <begin position="1762"/>
        <end position="1782"/>
    </location>
</feature>
<dbReference type="EMBL" id="CAJNNW010016711">
    <property type="protein sequence ID" value="CAE8659622.1"/>
    <property type="molecule type" value="Genomic_DNA"/>
</dbReference>
<feature type="transmembrane region" description="Helical" evidence="3">
    <location>
        <begin position="719"/>
        <end position="740"/>
    </location>
</feature>
<feature type="transmembrane region" description="Helical" evidence="3">
    <location>
        <begin position="687"/>
        <end position="707"/>
    </location>
</feature>
<feature type="transmembrane region" description="Helical" evidence="3">
    <location>
        <begin position="1875"/>
        <end position="1896"/>
    </location>
</feature>
<evidence type="ECO:0000256" key="1">
    <source>
        <dbReference type="ARBA" id="ARBA00004141"/>
    </source>
</evidence>
<reference evidence="5" key="1">
    <citation type="submission" date="2021-02" db="EMBL/GenBank/DDBJ databases">
        <authorList>
            <person name="Dougan E. K."/>
            <person name="Rhodes N."/>
            <person name="Thang M."/>
            <person name="Chan C."/>
        </authorList>
    </citation>
    <scope>NUCLEOTIDE SEQUENCE</scope>
</reference>
<feature type="transmembrane region" description="Helical" evidence="3">
    <location>
        <begin position="648"/>
        <end position="672"/>
    </location>
</feature>
<sequence>SMGSDAESSDAGSLPVSPIRRLSRNHYSSRGSEEGFESPPVVGSRRSSRGSEAPSIDENKVTAAAQDEQESSKRMGLCGQLQSLESNLRFRMVAKEAIESAIPPAEHVVFCSCDILLIRNINPLNATYQCRFAVYLEWIDKAAKDMPEGEVSDADALKLTIPEIALQNTLKTGLEVHSKPQVVNPETGHVACKILYQALMQMELNMRLFPFDAQRLNLVLGLRARRDHGRVISCQFCHVHREIHLDEWNLLGSFSYADRPDGRARVQFGVIIGRAYWYYVVNVLITLVLIASASFAGYVLMPLPPYDRLRFGVSILFAQTTFRLSIENKLPKVAYATAFDHFAMFCQLLVLAILAGNVIVVVLSERWLSFGDEQLAINVDRAIYSLLLFTWIFGNLGFGSVVALRRKRQYKDLMQLSEKKVDHDHGTLTEEQGSSLELDFGPGALAQKALLRPSLWYNGLSGRAQRVSRAQASTHAVVVSIRVWLLHDIDPISAQYECKFSVYVEWLSDAAVGLPEAVLLSKEQLAALDPPELDVQNKVDLAVDDGPSACVTNSATGQVLMVIRYHAKLQLQLNLRRFPFDRQQLPINLTMPSAKDKDRAFVVRGADLTPLAQNLDEWIVEGQETGTDYMEGMAQASLVILIGRRSTFYVVSVLAVLLGLSTLVFTVFVIRVDRSTQGRGFADQGKVLVPLLMTMLAFKLLTSSGKIPKCAYATLMDRYILASESCLFITTFTVVCGRGLVGSGVVDYFQSYAAAVLLTFWFAFNLAIVMQVRRGNARTELALVQGPPHSTPSFESQQRSITAQPLQEKGGLMPQLGGDNTSSANAASQVVLLGLLMKHLHSVNAATATFACEFEVSLAWLAPGCGAELPSGEKLSEQHCKKFGQPKLTVQNALISKCTFLGGELLDKLTGHITCRLSFKTQIVMCLNLTNFPWDEQSLCVILTMQDPQDFHRTLVLGPCETDGDCAVKSGEWSEIGTFAKASRVGGLSQALFGVRLRRASRYYVSSLVSLCLWSTFIFLVYKLDVDKFADRGKIMVGVLLVQVVAKVAVSSKMPRVVMLTAYDRIALHSLALLFGIGIGAALCDALGQLNVVSFKALTRLDQAIGLLNFVGWSLMNGQVIAQVRCSKSKGDAVPEDVQRLLGPASLGSGGLPPKLMAEAEILRGPSTITPTATTATKLMAEDPAERQVSHRQPTQAAGENDRNQRSVSVGFKVWIVTDIDVSSATFECKFHVFMQWTDPTAIGMPADTRMSTQPGKDGKPLIVLPRLALKNTIALVLEEYSDVIVINGSTGQVACRIQYHARIYNEFHLRAFPFDCQRLEVTLELQKDCKGFWLVPSFCDGGDQRSNLDGWGLLQTSVRPVAGAKGGDQAQGVSLFMLVERESSYYVIHVLFIYLFLTTLMFSFYLLKVTDFTKRVVDILKIVLTQTAFRFSVEHRLPKAKQWTPFDLYTNFVQLLCCLIVGSFLYSVAESEGDLHHCEVQKSGHNMLLSLASLWVVWNVGFFVVFARLVKQSELERCQLVTADEAANRKSKMSAMLKGNRFSLLSLPAAVADVEQDSDEEDSLSASDSAVRPWAEAQCPQGLRSTQVVSVAFRIWLVRNVDLVKATFECKFRIFLEWHDEDAVGLPKGKKAKLPVPAISITNAVTSEVIDRSSAPEVVNSETGHLAAQILYRATLRMDQQVRLFPFDCQWLALTLSLKDDGCGKNRSFIYQYCEVDEGLALDEWFICPQPAFANMAKEDSPSIQETVMCGVLIRRCARYYVANILLMLGLISSIAFAVYFLDVALFWERAEVFLGIFPLITIFKMSAQGKMPRVGYSTKFDKYASASQVLFISIVIGCMAASFAANVPSWLGSCGDTDTSLDSTEMPRIVERYLSWAFLLVWLAWNAHFVFSAWRAQQLEAVKSLQSPVKIKLQACQPHAVAKLPRTSMRGQRLCTEPSGSKQFLQDSLVDRSDARQAEVLASSPRGLDSGGQLQESSEQPVGASLPRLLPSCRRSTPFHLQRNSDGKVSSPPATEGEEGSSLAGQNEKRLAAMAVAVAPEKQHQEQQQEQQQQHILINNKNTNNNSNCSVQSGAGHADNAQQQQQVAPQHHQERRNLAHILEGQLPAEALGDEQVQCVAEAGEAGASRMPCKAPSQHEEAVPGNVTFGSGVEVAEIMSIPIERTIHRPMNRKPTPFVFKADIAAQLDKERRQVKSWKVLERGDEKTWRQKPSRLGGWLSRLGGRSAAGREPRPDAEAKEDRDQRALRRQGTGFLNQASAQQVAELAGEDSE</sequence>
<feature type="compositionally biased region" description="Polar residues" evidence="2">
    <location>
        <begin position="2255"/>
        <end position="2264"/>
    </location>
</feature>
<proteinExistence type="predicted"/>
<evidence type="ECO:0000259" key="4">
    <source>
        <dbReference type="Pfam" id="PF02932"/>
    </source>
</evidence>
<feature type="transmembrane region" description="Helical" evidence="3">
    <location>
        <begin position="1489"/>
        <end position="1511"/>
    </location>
</feature>
<feature type="compositionally biased region" description="Basic and acidic residues" evidence="2">
    <location>
        <begin position="2230"/>
        <end position="2248"/>
    </location>
</feature>
<feature type="compositionally biased region" description="Low complexity" evidence="2">
    <location>
        <begin position="2079"/>
        <end position="2092"/>
    </location>
</feature>
<dbReference type="GO" id="GO:0004888">
    <property type="term" value="F:transmembrane signaling receptor activity"/>
    <property type="evidence" value="ECO:0007669"/>
    <property type="project" value="InterPro"/>
</dbReference>
<evidence type="ECO:0000256" key="3">
    <source>
        <dbReference type="SAM" id="Phobius"/>
    </source>
</evidence>
<comment type="caution">
    <text evidence="5">The sequence shown here is derived from an EMBL/GenBank/DDBJ whole genome shotgun (WGS) entry which is preliminary data.</text>
</comment>
<dbReference type="PANTHER" id="PTHR18945">
    <property type="entry name" value="NEUROTRANSMITTER GATED ION CHANNEL"/>
    <property type="match status" value="1"/>
</dbReference>
<dbReference type="InterPro" id="IPR036719">
    <property type="entry name" value="Neuro-gated_channel_TM_sf"/>
</dbReference>
<evidence type="ECO:0000256" key="2">
    <source>
        <dbReference type="SAM" id="MobiDB-lite"/>
    </source>
</evidence>
<feature type="region of interest" description="Disordered" evidence="2">
    <location>
        <begin position="2062"/>
        <end position="2095"/>
    </location>
</feature>
<dbReference type="InterPro" id="IPR036734">
    <property type="entry name" value="Neur_chan_lig-bd_sf"/>
</dbReference>
<feature type="domain" description="Neurotransmitter-gated ion-channel transmembrane" evidence="4">
    <location>
        <begin position="308"/>
        <end position="366"/>
    </location>
</feature>
<dbReference type="Gene3D" id="1.20.58.390">
    <property type="entry name" value="Neurotransmitter-gated ion-channel transmembrane domain"/>
    <property type="match status" value="3"/>
</dbReference>
<feature type="transmembrane region" description="Helical" evidence="3">
    <location>
        <begin position="1825"/>
        <end position="1847"/>
    </location>
</feature>
<feature type="transmembrane region" description="Helical" evidence="3">
    <location>
        <begin position="752"/>
        <end position="770"/>
    </location>
</feature>
<dbReference type="InterPro" id="IPR038050">
    <property type="entry name" value="Neuro_actylchol_rec"/>
</dbReference>
<feature type="compositionally biased region" description="Low complexity" evidence="2">
    <location>
        <begin position="2215"/>
        <end position="2227"/>
    </location>
</feature>
<feature type="transmembrane region" description="Helical" evidence="3">
    <location>
        <begin position="1449"/>
        <end position="1469"/>
    </location>
</feature>
<feature type="transmembrane region" description="Helical" evidence="3">
    <location>
        <begin position="1034"/>
        <end position="1050"/>
    </location>
</feature>
<dbReference type="InterPro" id="IPR006201">
    <property type="entry name" value="Neur_channel"/>
</dbReference>
<name>A0A813IYL3_POLGL</name>
<feature type="transmembrane region" description="Helical" evidence="3">
    <location>
        <begin position="1386"/>
        <end position="1408"/>
    </location>
</feature>
<feature type="transmembrane region" description="Helical" evidence="3">
    <location>
        <begin position="1003"/>
        <end position="1022"/>
    </location>
</feature>
<dbReference type="Gene3D" id="2.70.170.10">
    <property type="entry name" value="Neurotransmitter-gated ion-channel ligand-binding domain"/>
    <property type="match status" value="4"/>
</dbReference>
<feature type="transmembrane region" description="Helical" evidence="3">
    <location>
        <begin position="383"/>
        <end position="404"/>
    </location>
</feature>
<evidence type="ECO:0000313" key="5">
    <source>
        <dbReference type="EMBL" id="CAE8659622.1"/>
    </source>
</evidence>